<reference evidence="1" key="1">
    <citation type="submission" date="2018-02" db="EMBL/GenBank/DDBJ databases">
        <title>Rhizophora mucronata_Transcriptome.</title>
        <authorList>
            <person name="Meera S.P."/>
            <person name="Sreeshan A."/>
            <person name="Augustine A."/>
        </authorList>
    </citation>
    <scope>NUCLEOTIDE SEQUENCE</scope>
    <source>
        <tissue evidence="1">Leaf</tissue>
    </source>
</reference>
<protein>
    <submittedName>
        <fullName evidence="1">Scarecrow-like protein 22</fullName>
    </submittedName>
</protein>
<accession>A0A2P2PRG5</accession>
<dbReference type="AlphaFoldDB" id="A0A2P2PRG5"/>
<name>A0A2P2PRG5_RHIMU</name>
<proteinExistence type="predicted"/>
<evidence type="ECO:0000313" key="1">
    <source>
        <dbReference type="EMBL" id="MBX57312.1"/>
    </source>
</evidence>
<dbReference type="EMBL" id="GGEC01076828">
    <property type="protein sequence ID" value="MBX57312.1"/>
    <property type="molecule type" value="Transcribed_RNA"/>
</dbReference>
<organism evidence="1">
    <name type="scientific">Rhizophora mucronata</name>
    <name type="common">Asiatic mangrove</name>
    <dbReference type="NCBI Taxonomy" id="61149"/>
    <lineage>
        <taxon>Eukaryota</taxon>
        <taxon>Viridiplantae</taxon>
        <taxon>Streptophyta</taxon>
        <taxon>Embryophyta</taxon>
        <taxon>Tracheophyta</taxon>
        <taxon>Spermatophyta</taxon>
        <taxon>Magnoliopsida</taxon>
        <taxon>eudicotyledons</taxon>
        <taxon>Gunneridae</taxon>
        <taxon>Pentapetalae</taxon>
        <taxon>rosids</taxon>
        <taxon>fabids</taxon>
        <taxon>Malpighiales</taxon>
        <taxon>Rhizophoraceae</taxon>
        <taxon>Rhizophora</taxon>
    </lineage>
</organism>
<sequence>MLAKLLTSCCLCFQASS</sequence>